<evidence type="ECO:0000313" key="1">
    <source>
        <dbReference type="EMBL" id="KAF6214945.1"/>
    </source>
</evidence>
<dbReference type="AlphaFoldDB" id="A0A8S9Y520"/>
<evidence type="ECO:0000313" key="2">
    <source>
        <dbReference type="Proteomes" id="UP000466442"/>
    </source>
</evidence>
<accession>A0A8S9Y520</accession>
<proteinExistence type="predicted"/>
<reference evidence="1" key="1">
    <citation type="journal article" date="2021" name="Mol. Ecol. Resour.">
        <title>Apolygus lucorum genome provides insights into omnivorousness and mesophyll feeding.</title>
        <authorList>
            <person name="Liu Y."/>
            <person name="Liu H."/>
            <person name="Wang H."/>
            <person name="Huang T."/>
            <person name="Liu B."/>
            <person name="Yang B."/>
            <person name="Yin L."/>
            <person name="Li B."/>
            <person name="Zhang Y."/>
            <person name="Zhang S."/>
            <person name="Jiang F."/>
            <person name="Zhang X."/>
            <person name="Ren Y."/>
            <person name="Wang B."/>
            <person name="Wang S."/>
            <person name="Lu Y."/>
            <person name="Wu K."/>
            <person name="Fan W."/>
            <person name="Wang G."/>
        </authorList>
    </citation>
    <scope>NUCLEOTIDE SEQUENCE</scope>
    <source>
        <strain evidence="1">12Hb</strain>
    </source>
</reference>
<name>A0A8S9Y520_APOLU</name>
<feature type="non-terminal residue" evidence="1">
    <location>
        <position position="1"/>
    </location>
</feature>
<keyword evidence="2" id="KW-1185">Reference proteome</keyword>
<sequence>PTDLLDTLRKQGFQPTECERFHLQALFVRKQQRVCRVDAVPTIVFSVGRTPPPEGLGVVSTIICPDPPESIC</sequence>
<gene>
    <name evidence="1" type="ORF">GE061_009690</name>
</gene>
<dbReference type="EMBL" id="WIXP02000002">
    <property type="protein sequence ID" value="KAF6214945.1"/>
    <property type="molecule type" value="Genomic_DNA"/>
</dbReference>
<dbReference type="Proteomes" id="UP000466442">
    <property type="component" value="Unassembled WGS sequence"/>
</dbReference>
<comment type="caution">
    <text evidence="1">The sequence shown here is derived from an EMBL/GenBank/DDBJ whole genome shotgun (WGS) entry which is preliminary data.</text>
</comment>
<organism evidence="1 2">
    <name type="scientific">Apolygus lucorum</name>
    <name type="common">Small green plant bug</name>
    <name type="synonym">Lygocoris lucorum</name>
    <dbReference type="NCBI Taxonomy" id="248454"/>
    <lineage>
        <taxon>Eukaryota</taxon>
        <taxon>Metazoa</taxon>
        <taxon>Ecdysozoa</taxon>
        <taxon>Arthropoda</taxon>
        <taxon>Hexapoda</taxon>
        <taxon>Insecta</taxon>
        <taxon>Pterygota</taxon>
        <taxon>Neoptera</taxon>
        <taxon>Paraneoptera</taxon>
        <taxon>Hemiptera</taxon>
        <taxon>Heteroptera</taxon>
        <taxon>Panheteroptera</taxon>
        <taxon>Cimicomorpha</taxon>
        <taxon>Miridae</taxon>
        <taxon>Mirini</taxon>
        <taxon>Apolygus</taxon>
    </lineage>
</organism>
<protein>
    <submittedName>
        <fullName evidence="1">Uncharacterized protein</fullName>
    </submittedName>
</protein>